<evidence type="ECO:0000313" key="4">
    <source>
        <dbReference type="Proteomes" id="UP000507245"/>
    </source>
</evidence>
<dbReference type="Proteomes" id="UP000507222">
    <property type="component" value="Unassembled WGS sequence"/>
</dbReference>
<reference evidence="2 3" key="2">
    <citation type="submission" date="2020-05" db="EMBL/GenBank/DDBJ databases">
        <authorList>
            <person name="Campoy J."/>
            <person name="Schneeberger K."/>
            <person name="Spophaly S."/>
        </authorList>
    </citation>
    <scope>NUCLEOTIDE SEQUENCE [LARGE SCALE GENOMIC DNA]</scope>
    <source>
        <strain evidence="2">PruArmRojPasFocal</strain>
    </source>
</reference>
<keyword evidence="4" id="KW-1185">Reference proteome</keyword>
<dbReference type="EMBL" id="CAEKDK010000007">
    <property type="protein sequence ID" value="CAB4287659.1"/>
    <property type="molecule type" value="Genomic_DNA"/>
</dbReference>
<proteinExistence type="predicted"/>
<evidence type="ECO:0000313" key="1">
    <source>
        <dbReference type="EMBL" id="CAB4287659.1"/>
    </source>
</evidence>
<name>A0A6J5XVW0_PRUAR</name>
<dbReference type="AlphaFoldDB" id="A0A6J5XVW0"/>
<evidence type="ECO:0000313" key="2">
    <source>
        <dbReference type="EMBL" id="CAB4318026.1"/>
    </source>
</evidence>
<accession>A0A6J5XVW0</accession>
<gene>
    <name evidence="1" type="ORF">CURHAP_LOCUS45669</name>
    <name evidence="2" type="ORF">ORAREDHAP_LOCUS45002</name>
</gene>
<organism evidence="2 4">
    <name type="scientific">Prunus armeniaca</name>
    <name type="common">Apricot</name>
    <name type="synonym">Armeniaca vulgaris</name>
    <dbReference type="NCBI Taxonomy" id="36596"/>
    <lineage>
        <taxon>Eukaryota</taxon>
        <taxon>Viridiplantae</taxon>
        <taxon>Streptophyta</taxon>
        <taxon>Embryophyta</taxon>
        <taxon>Tracheophyta</taxon>
        <taxon>Spermatophyta</taxon>
        <taxon>Magnoliopsida</taxon>
        <taxon>eudicotyledons</taxon>
        <taxon>Gunneridae</taxon>
        <taxon>Pentapetalae</taxon>
        <taxon>rosids</taxon>
        <taxon>fabids</taxon>
        <taxon>Rosales</taxon>
        <taxon>Rosaceae</taxon>
        <taxon>Amygdaloideae</taxon>
        <taxon>Amygdaleae</taxon>
        <taxon>Prunus</taxon>
    </lineage>
</organism>
<protein>
    <submittedName>
        <fullName evidence="2">Uncharacterized protein</fullName>
    </submittedName>
</protein>
<sequence length="166" mass="19379">MVPLLPICSARILFSSIMSRIRLVLPARARLLRALAQIYRSARIQLILFMLSFKFVRSARIPLNSFWFMQVLIDDVGVHSKSSEVPRLDRFEPNPTSFQLQIWFFWSLAYVYPIFELNNCNLTIGKLKAGVFRDDWVVQRMYKMSGRKDQRKGLCPGPIFVIRPLP</sequence>
<evidence type="ECO:0000313" key="3">
    <source>
        <dbReference type="Proteomes" id="UP000507222"/>
    </source>
</evidence>
<dbReference type="OrthoDB" id="10373408at2759"/>
<dbReference type="Proteomes" id="UP000507245">
    <property type="component" value="Unassembled WGS sequence"/>
</dbReference>
<dbReference type="EMBL" id="CAEKKB010000007">
    <property type="protein sequence ID" value="CAB4318026.1"/>
    <property type="molecule type" value="Genomic_DNA"/>
</dbReference>
<reference evidence="4" key="1">
    <citation type="journal article" date="2020" name="Genome Biol.">
        <title>Gamete binning: chromosome-level and haplotype-resolved genome assembly enabled by high-throughput single-cell sequencing of gamete genomes.</title>
        <authorList>
            <person name="Campoy J.A."/>
            <person name="Sun H."/>
            <person name="Goel M."/>
            <person name="Jiao W.-B."/>
            <person name="Folz-Donahue K."/>
            <person name="Wang N."/>
            <person name="Rubio M."/>
            <person name="Liu C."/>
            <person name="Kukat C."/>
            <person name="Ruiz D."/>
            <person name="Huettel B."/>
            <person name="Schneeberger K."/>
        </authorList>
    </citation>
    <scope>NUCLEOTIDE SEQUENCE [LARGE SCALE GENOMIC DNA]</scope>
    <source>
        <strain evidence="4">cv. Rojo Pasion</strain>
    </source>
</reference>